<dbReference type="OrthoDB" id="10337280at2759"/>
<feature type="compositionally biased region" description="Polar residues" evidence="1">
    <location>
        <begin position="57"/>
        <end position="66"/>
    </location>
</feature>
<evidence type="ECO:0000256" key="1">
    <source>
        <dbReference type="SAM" id="MobiDB-lite"/>
    </source>
</evidence>
<name>A0A1E3HBA9_9TREE</name>
<feature type="compositionally biased region" description="Basic and acidic residues" evidence="1">
    <location>
        <begin position="47"/>
        <end position="56"/>
    </location>
</feature>
<feature type="compositionally biased region" description="Polar residues" evidence="1">
    <location>
        <begin position="1"/>
        <end position="10"/>
    </location>
</feature>
<accession>A0A1E3HBA9</accession>
<proteinExistence type="predicted"/>
<dbReference type="RefSeq" id="XP_019027775.1">
    <property type="nucleotide sequence ID" value="XM_019180245.1"/>
</dbReference>
<dbReference type="Proteomes" id="UP000094819">
    <property type="component" value="Unassembled WGS sequence"/>
</dbReference>
<keyword evidence="3" id="KW-1185">Reference proteome</keyword>
<sequence length="120" mass="12266">MPASKFSKQAGSIDASNQPPTSPGSPSPSGKWNQGGLSGSHSAWESQDAKQQERKAQNQARISPSGSAVDRRSNTPLSVILADNTEGPFQVVSGNDGDRTAGDSASSAPPFSTNSRAPAA</sequence>
<dbReference type="EMBL" id="AWGH01000064">
    <property type="protein sequence ID" value="ODN73629.1"/>
    <property type="molecule type" value="Genomic_DNA"/>
</dbReference>
<evidence type="ECO:0000313" key="2">
    <source>
        <dbReference type="EMBL" id="ODN73629.1"/>
    </source>
</evidence>
<feature type="compositionally biased region" description="Polar residues" evidence="1">
    <location>
        <begin position="103"/>
        <end position="120"/>
    </location>
</feature>
<evidence type="ECO:0000313" key="3">
    <source>
        <dbReference type="Proteomes" id="UP000094819"/>
    </source>
</evidence>
<protein>
    <submittedName>
        <fullName evidence="2">Uncharacterized protein</fullName>
    </submittedName>
</protein>
<gene>
    <name evidence="2" type="ORF">L198_08280</name>
</gene>
<feature type="region of interest" description="Disordered" evidence="1">
    <location>
        <begin position="1"/>
        <end position="120"/>
    </location>
</feature>
<dbReference type="GeneID" id="30197490"/>
<reference evidence="2 3" key="1">
    <citation type="submission" date="2016-06" db="EMBL/GenBank/DDBJ databases">
        <title>Evolution of pathogenesis and genome organization in the Tremellales.</title>
        <authorList>
            <person name="Cuomo C."/>
            <person name="Litvintseva A."/>
            <person name="Heitman J."/>
            <person name="Chen Y."/>
            <person name="Sun S."/>
            <person name="Springer D."/>
            <person name="Dromer F."/>
            <person name="Young S."/>
            <person name="Zeng Q."/>
            <person name="Chapman S."/>
            <person name="Gujja S."/>
            <person name="Saif S."/>
            <person name="Birren B."/>
        </authorList>
    </citation>
    <scope>NUCLEOTIDE SEQUENCE [LARGE SCALE GENOMIC DNA]</scope>
    <source>
        <strain evidence="2 3">CBS 7118</strain>
    </source>
</reference>
<dbReference type="AlphaFoldDB" id="A0A1E3HBA9"/>
<comment type="caution">
    <text evidence="2">The sequence shown here is derived from an EMBL/GenBank/DDBJ whole genome shotgun (WGS) entry which is preliminary data.</text>
</comment>
<organism evidence="2 3">
    <name type="scientific">Cryptococcus wingfieldii CBS 7118</name>
    <dbReference type="NCBI Taxonomy" id="1295528"/>
    <lineage>
        <taxon>Eukaryota</taxon>
        <taxon>Fungi</taxon>
        <taxon>Dikarya</taxon>
        <taxon>Basidiomycota</taxon>
        <taxon>Agaricomycotina</taxon>
        <taxon>Tremellomycetes</taxon>
        <taxon>Tremellales</taxon>
        <taxon>Cryptococcaceae</taxon>
        <taxon>Cryptococcus</taxon>
    </lineage>
</organism>